<accession>H2XT78</accession>
<reference evidence="3" key="3">
    <citation type="submission" date="2025-09" db="UniProtKB">
        <authorList>
            <consortium name="Ensembl"/>
        </authorList>
    </citation>
    <scope>IDENTIFICATION</scope>
</reference>
<feature type="transmembrane region" description="Helical" evidence="2">
    <location>
        <begin position="20"/>
        <end position="42"/>
    </location>
</feature>
<reference evidence="3" key="2">
    <citation type="submission" date="2025-08" db="UniProtKB">
        <authorList>
            <consortium name="Ensembl"/>
        </authorList>
    </citation>
    <scope>IDENTIFICATION</scope>
</reference>
<reference evidence="4" key="1">
    <citation type="journal article" date="2002" name="Science">
        <title>The draft genome of Ciona intestinalis: insights into chordate and vertebrate origins.</title>
        <authorList>
            <person name="Dehal P."/>
            <person name="Satou Y."/>
            <person name="Campbell R.K."/>
            <person name="Chapman J."/>
            <person name="Degnan B."/>
            <person name="De Tomaso A."/>
            <person name="Davidson B."/>
            <person name="Di Gregorio A."/>
            <person name="Gelpke M."/>
            <person name="Goodstein D.M."/>
            <person name="Harafuji N."/>
            <person name="Hastings K.E."/>
            <person name="Ho I."/>
            <person name="Hotta K."/>
            <person name="Huang W."/>
            <person name="Kawashima T."/>
            <person name="Lemaire P."/>
            <person name="Martinez D."/>
            <person name="Meinertzhagen I.A."/>
            <person name="Necula S."/>
            <person name="Nonaka M."/>
            <person name="Putnam N."/>
            <person name="Rash S."/>
            <person name="Saiga H."/>
            <person name="Satake M."/>
            <person name="Terry A."/>
            <person name="Yamada L."/>
            <person name="Wang H.G."/>
            <person name="Awazu S."/>
            <person name="Azumi K."/>
            <person name="Boore J."/>
            <person name="Branno M."/>
            <person name="Chin-Bow S."/>
            <person name="DeSantis R."/>
            <person name="Doyle S."/>
            <person name="Francino P."/>
            <person name="Keys D.N."/>
            <person name="Haga S."/>
            <person name="Hayashi H."/>
            <person name="Hino K."/>
            <person name="Imai K.S."/>
            <person name="Inaba K."/>
            <person name="Kano S."/>
            <person name="Kobayashi K."/>
            <person name="Kobayashi M."/>
            <person name="Lee B.I."/>
            <person name="Makabe K.W."/>
            <person name="Manohar C."/>
            <person name="Matassi G."/>
            <person name="Medina M."/>
            <person name="Mochizuki Y."/>
            <person name="Mount S."/>
            <person name="Morishita T."/>
            <person name="Miura S."/>
            <person name="Nakayama A."/>
            <person name="Nishizaka S."/>
            <person name="Nomoto H."/>
            <person name="Ohta F."/>
            <person name="Oishi K."/>
            <person name="Rigoutsos I."/>
            <person name="Sano M."/>
            <person name="Sasaki A."/>
            <person name="Sasakura Y."/>
            <person name="Shoguchi E."/>
            <person name="Shin-i T."/>
            <person name="Spagnuolo A."/>
            <person name="Stainier D."/>
            <person name="Suzuki M.M."/>
            <person name="Tassy O."/>
            <person name="Takatori N."/>
            <person name="Tokuoka M."/>
            <person name="Yagi K."/>
            <person name="Yoshizaki F."/>
            <person name="Wada S."/>
            <person name="Zhang C."/>
            <person name="Hyatt P.D."/>
            <person name="Larimer F."/>
            <person name="Detter C."/>
            <person name="Doggett N."/>
            <person name="Glavina T."/>
            <person name="Hawkins T."/>
            <person name="Richardson P."/>
            <person name="Lucas S."/>
            <person name="Kohara Y."/>
            <person name="Levine M."/>
            <person name="Satoh N."/>
            <person name="Rokhsar D.S."/>
        </authorList>
    </citation>
    <scope>NUCLEOTIDE SEQUENCE [LARGE SCALE GENOMIC DNA]</scope>
</reference>
<feature type="compositionally biased region" description="Polar residues" evidence="1">
    <location>
        <begin position="103"/>
        <end position="120"/>
    </location>
</feature>
<evidence type="ECO:0000313" key="4">
    <source>
        <dbReference type="Proteomes" id="UP000008144"/>
    </source>
</evidence>
<keyword evidence="2" id="KW-0812">Transmembrane</keyword>
<evidence type="ECO:0000313" key="3">
    <source>
        <dbReference type="Ensembl" id="ENSCINP00000032862.1"/>
    </source>
</evidence>
<dbReference type="GeneTree" id="ENSGT00660000097423"/>
<dbReference type="Proteomes" id="UP000008144">
    <property type="component" value="Unassembled WGS sequence"/>
</dbReference>
<dbReference type="HOGENOM" id="CLU_1202200_0_0_1"/>
<feature type="region of interest" description="Disordered" evidence="1">
    <location>
        <begin position="51"/>
        <end position="135"/>
    </location>
</feature>
<protein>
    <submittedName>
        <fullName evidence="3">Uncharacterized protein</fullName>
    </submittedName>
</protein>
<evidence type="ECO:0000256" key="2">
    <source>
        <dbReference type="SAM" id="Phobius"/>
    </source>
</evidence>
<keyword evidence="4" id="KW-1185">Reference proteome</keyword>
<proteinExistence type="predicted"/>
<keyword evidence="2" id="KW-1133">Transmembrane helix</keyword>
<sequence>MTLADVTLKGGKGGLLLHYVVPMVIGFGLVILLLLILLRYRYKQQMKKHRRMKEAQKMADSLLGSNSKQDPPSSKRDRNYDHVTPLDFGQEGEDDVFLPPSQPTNNNLRRATRSAENLSPNRRKYEKVRHKSDVTRREELKPFLADDVHTVPPNLNKRRLLSYNGDFSASDTWSYKSNKQSSSSNASHNN</sequence>
<name>H2XT78_CIOIN</name>
<feature type="compositionally biased region" description="Polar residues" evidence="1">
    <location>
        <begin position="63"/>
        <end position="72"/>
    </location>
</feature>
<feature type="compositionally biased region" description="Low complexity" evidence="1">
    <location>
        <begin position="174"/>
        <end position="190"/>
    </location>
</feature>
<feature type="compositionally biased region" description="Basic residues" evidence="1">
    <location>
        <begin position="121"/>
        <end position="130"/>
    </location>
</feature>
<dbReference type="OMA" id="RYRYKQQ"/>
<dbReference type="InParanoid" id="H2XT78"/>
<evidence type="ECO:0000256" key="1">
    <source>
        <dbReference type="SAM" id="MobiDB-lite"/>
    </source>
</evidence>
<keyword evidence="2" id="KW-0472">Membrane</keyword>
<feature type="region of interest" description="Disordered" evidence="1">
    <location>
        <begin position="171"/>
        <end position="190"/>
    </location>
</feature>
<dbReference type="Ensembl" id="ENSCINT00000035932.1">
    <property type="protein sequence ID" value="ENSCINP00000032862.1"/>
    <property type="gene ID" value="ENSCING00000018916.1"/>
</dbReference>
<dbReference type="AlphaFoldDB" id="H2XT78"/>
<organism evidence="3 4">
    <name type="scientific">Ciona intestinalis</name>
    <name type="common">Transparent sea squirt</name>
    <name type="synonym">Ascidia intestinalis</name>
    <dbReference type="NCBI Taxonomy" id="7719"/>
    <lineage>
        <taxon>Eukaryota</taxon>
        <taxon>Metazoa</taxon>
        <taxon>Chordata</taxon>
        <taxon>Tunicata</taxon>
        <taxon>Ascidiacea</taxon>
        <taxon>Phlebobranchia</taxon>
        <taxon>Cionidae</taxon>
        <taxon>Ciona</taxon>
    </lineage>
</organism>